<keyword evidence="2" id="KW-1185">Reference proteome</keyword>
<gene>
    <name evidence="3 4" type="primary">LOC105055476</name>
</gene>
<dbReference type="RefSeq" id="XP_019709498.1">
    <property type="nucleotide sequence ID" value="XM_019853939.2"/>
</dbReference>
<feature type="region of interest" description="Disordered" evidence="1">
    <location>
        <begin position="104"/>
        <end position="125"/>
    </location>
</feature>
<name>A0A6I9S1R0_ELAGV</name>
<sequence>MAADRRRHSNLQCFLTRTTPSVPSHSLPKTCIRDLNSLWHPVIKGAMEYFTLKDLWDQYTEWSVYGAGVPVVLNNGETVVQYYVPYLSAIQIYTSKSPVASRNMLEESESDSCSDDSESEKLSRSWDTVSDDSVFDQDASWPTREHLGHLCFHYIEYGAPYGRLPLADKVTELARTYPGLMTLKSVELSPASWMSVAWYPIYHIPARRNVKDLSACFLTYHTISSAFQDNVTGDMEKDVQFATGNGNELKERSNCITLSPFGLATYKVQGSIWTNPECADHERIRDLNSAAASWLRQLGVHHHDFNFFTTH</sequence>
<dbReference type="InterPro" id="IPR008507">
    <property type="entry name" value="DUF789"/>
</dbReference>
<evidence type="ECO:0000313" key="3">
    <source>
        <dbReference type="RefSeq" id="XP_010935612.1"/>
    </source>
</evidence>
<evidence type="ECO:0000313" key="4">
    <source>
        <dbReference type="RefSeq" id="XP_019709498.1"/>
    </source>
</evidence>
<protein>
    <submittedName>
        <fullName evidence="3">Uncharacterized protein LOC105055476</fullName>
    </submittedName>
</protein>
<feature type="compositionally biased region" description="Acidic residues" evidence="1">
    <location>
        <begin position="106"/>
        <end position="118"/>
    </location>
</feature>
<dbReference type="RefSeq" id="XP_010935612.1">
    <property type="nucleotide sequence ID" value="XM_010937310.3"/>
</dbReference>
<dbReference type="PANTHER" id="PTHR31343:SF29">
    <property type="entry name" value="DUF789 DOMAIN-CONTAINING PROTEIN"/>
    <property type="match status" value="1"/>
</dbReference>
<dbReference type="AlphaFoldDB" id="A0A6I9S1R0"/>
<accession>A0A6I9S1R0</accession>
<reference evidence="3" key="1">
    <citation type="submission" date="2022-04" db="UniProtKB">
        <authorList>
            <consortium name="RefSeq"/>
        </authorList>
    </citation>
    <scope>IDENTIFICATION</scope>
</reference>
<organism evidence="3">
    <name type="scientific">Elaeis guineensis var. tenera</name>
    <name type="common">Oil palm</name>
    <dbReference type="NCBI Taxonomy" id="51953"/>
    <lineage>
        <taxon>Eukaryota</taxon>
        <taxon>Viridiplantae</taxon>
        <taxon>Streptophyta</taxon>
        <taxon>Embryophyta</taxon>
        <taxon>Tracheophyta</taxon>
        <taxon>Spermatophyta</taxon>
        <taxon>Magnoliopsida</taxon>
        <taxon>Liliopsida</taxon>
        <taxon>Arecaceae</taxon>
        <taxon>Arecoideae</taxon>
        <taxon>Cocoseae</taxon>
        <taxon>Elaeidinae</taxon>
        <taxon>Elaeis</taxon>
    </lineage>
</organism>
<dbReference type="OrthoDB" id="1896065at2759"/>
<evidence type="ECO:0000256" key="1">
    <source>
        <dbReference type="SAM" id="MobiDB-lite"/>
    </source>
</evidence>
<dbReference type="PANTHER" id="PTHR31343">
    <property type="entry name" value="T15D22.8"/>
    <property type="match status" value="1"/>
</dbReference>
<dbReference type="GeneID" id="105055476"/>
<dbReference type="KEGG" id="egu:105055476"/>
<proteinExistence type="predicted"/>
<dbReference type="Pfam" id="PF05623">
    <property type="entry name" value="DUF789"/>
    <property type="match status" value="1"/>
</dbReference>
<dbReference type="Proteomes" id="UP000504607">
    <property type="component" value="Chromosome 12"/>
</dbReference>
<evidence type="ECO:0000313" key="2">
    <source>
        <dbReference type="Proteomes" id="UP000504607"/>
    </source>
</evidence>